<evidence type="ECO:0000256" key="1">
    <source>
        <dbReference type="SAM" id="Phobius"/>
    </source>
</evidence>
<evidence type="ECO:0008006" key="4">
    <source>
        <dbReference type="Google" id="ProtNLM"/>
    </source>
</evidence>
<gene>
    <name evidence="2" type="ORF">C4S77_11200</name>
</gene>
<name>A0A2S8A7B5_9FLAO</name>
<keyword evidence="1" id="KW-0472">Membrane</keyword>
<organism evidence="2 3">
    <name type="scientific">Apibacter adventoris</name>
    <dbReference type="NCBI Taxonomy" id="1679466"/>
    <lineage>
        <taxon>Bacteria</taxon>
        <taxon>Pseudomonadati</taxon>
        <taxon>Bacteroidota</taxon>
        <taxon>Flavobacteriia</taxon>
        <taxon>Flavobacteriales</taxon>
        <taxon>Weeksellaceae</taxon>
        <taxon>Apibacter</taxon>
    </lineage>
</organism>
<feature type="transmembrane region" description="Helical" evidence="1">
    <location>
        <begin position="94"/>
        <end position="115"/>
    </location>
</feature>
<accession>A0A2S8A7B5</accession>
<keyword evidence="1" id="KW-0812">Transmembrane</keyword>
<dbReference type="AlphaFoldDB" id="A0A2S8A7B5"/>
<comment type="caution">
    <text evidence="2">The sequence shown here is derived from an EMBL/GenBank/DDBJ whole genome shotgun (WGS) entry which is preliminary data.</text>
</comment>
<dbReference type="OrthoDB" id="5491447at2"/>
<sequence length="241" mass="28714">MKRIKYIALLFFVTIFKLSAKVNVIYDSSHLQPKNLPNKPSEVYTEKDFIYEAPIQEPNLFSRLLSFIYKKIIDFLNQFFNFNLRAETLSGRKIIWIISFILLGVLIILGILFFYKKFKTVIGRNDKNKISVEEVEKNINSVDFDLLIANAVNEQNYRLAIRFYYLKILKTLSVLKLINYEYQKTNYEYFYEINNPDLKNLFKDVSFVFDYCWYGDHIAKESDFSIAEIKFKEIQQLISKL</sequence>
<protein>
    <recommendedName>
        <fullName evidence="4">DUF4129 domain-containing protein</fullName>
    </recommendedName>
</protein>
<dbReference type="Proteomes" id="UP000238042">
    <property type="component" value="Unassembled WGS sequence"/>
</dbReference>
<dbReference type="RefSeq" id="WP_105247620.1">
    <property type="nucleotide sequence ID" value="NZ_PSZM01000046.1"/>
</dbReference>
<evidence type="ECO:0000313" key="3">
    <source>
        <dbReference type="Proteomes" id="UP000238042"/>
    </source>
</evidence>
<reference evidence="2 3" key="1">
    <citation type="submission" date="2018-02" db="EMBL/GenBank/DDBJ databases">
        <title>Genome sequences of Apibacter spp., gut symbionts of Asian honey bees.</title>
        <authorList>
            <person name="Kwong W.K."/>
            <person name="Steele M.I."/>
            <person name="Moran N.A."/>
        </authorList>
    </citation>
    <scope>NUCLEOTIDE SEQUENCE [LARGE SCALE GENOMIC DNA]</scope>
    <source>
        <strain evidence="3">wkB301</strain>
    </source>
</reference>
<keyword evidence="3" id="KW-1185">Reference proteome</keyword>
<dbReference type="EMBL" id="PSZM01000046">
    <property type="protein sequence ID" value="PQL90451.1"/>
    <property type="molecule type" value="Genomic_DNA"/>
</dbReference>
<evidence type="ECO:0000313" key="2">
    <source>
        <dbReference type="EMBL" id="PQL90451.1"/>
    </source>
</evidence>
<proteinExistence type="predicted"/>
<keyword evidence="1" id="KW-1133">Transmembrane helix</keyword>